<dbReference type="Pfam" id="PF11948">
    <property type="entry name" value="DUF3465"/>
    <property type="match status" value="1"/>
</dbReference>
<evidence type="ECO:0000313" key="1">
    <source>
        <dbReference type="EMBL" id="OGL42827.1"/>
    </source>
</evidence>
<comment type="caution">
    <text evidence="1">The sequence shown here is derived from an EMBL/GenBank/DDBJ whole genome shotgun (WGS) entry which is preliminary data.</text>
</comment>
<organism evidence="1 2">
    <name type="scientific">Candidatus Schekmanbacteria bacterium RBG_13_48_7</name>
    <dbReference type="NCBI Taxonomy" id="1817878"/>
    <lineage>
        <taxon>Bacteria</taxon>
        <taxon>Candidatus Schekmaniibacteriota</taxon>
    </lineage>
</organism>
<reference evidence="1 2" key="1">
    <citation type="journal article" date="2016" name="Nat. Commun.">
        <title>Thousands of microbial genomes shed light on interconnected biogeochemical processes in an aquifer system.</title>
        <authorList>
            <person name="Anantharaman K."/>
            <person name="Brown C.T."/>
            <person name="Hug L.A."/>
            <person name="Sharon I."/>
            <person name="Castelle C.J."/>
            <person name="Probst A.J."/>
            <person name="Thomas B.C."/>
            <person name="Singh A."/>
            <person name="Wilkins M.J."/>
            <person name="Karaoz U."/>
            <person name="Brodie E.L."/>
            <person name="Williams K.H."/>
            <person name="Hubbard S.S."/>
            <person name="Banfield J.F."/>
        </authorList>
    </citation>
    <scope>NUCLEOTIDE SEQUENCE [LARGE SCALE GENOMIC DNA]</scope>
</reference>
<accession>A0A1F7RPK1</accession>
<name>A0A1F7RPK1_9BACT</name>
<sequence>MAILLSGCEKSVSTGADRALRFFENKKDGSWLRVEGTVIKSLSDDIEIPRHQRFIIKTEKGQTILIVHNIDIAKRIPIEPGKHLLVSGEYLWNPQGGRIHYTHRSTSRKKPGGYIKDLDTDKIYD</sequence>
<dbReference type="InterPro" id="IPR021856">
    <property type="entry name" value="DUF3465"/>
</dbReference>
<evidence type="ECO:0000313" key="2">
    <source>
        <dbReference type="Proteomes" id="UP000179266"/>
    </source>
</evidence>
<proteinExistence type="predicted"/>
<dbReference type="EMBL" id="MGDD01000304">
    <property type="protein sequence ID" value="OGL42827.1"/>
    <property type="molecule type" value="Genomic_DNA"/>
</dbReference>
<gene>
    <name evidence="1" type="ORF">A2161_04815</name>
</gene>
<dbReference type="AlphaFoldDB" id="A0A1F7RPK1"/>
<protein>
    <recommendedName>
        <fullName evidence="3">DUF3465 domain-containing protein</fullName>
    </recommendedName>
</protein>
<evidence type="ECO:0008006" key="3">
    <source>
        <dbReference type="Google" id="ProtNLM"/>
    </source>
</evidence>
<dbReference type="Proteomes" id="UP000179266">
    <property type="component" value="Unassembled WGS sequence"/>
</dbReference>